<reference evidence="2" key="1">
    <citation type="submission" date="2021-05" db="EMBL/GenBank/DDBJ databases">
        <authorList>
            <person name="Alioto T."/>
            <person name="Alioto T."/>
            <person name="Gomez Garrido J."/>
        </authorList>
    </citation>
    <scope>NUCLEOTIDE SEQUENCE</scope>
</reference>
<proteinExistence type="predicted"/>
<evidence type="ECO:0000313" key="2">
    <source>
        <dbReference type="EMBL" id="CAG6524793.1"/>
    </source>
</evidence>
<sequence>MWPGVYARQRFRNLRRPMRTNLPRCLCQSVRCRSRFVDGRRRSPLVLRPMPSRKQAKVGEQAAPTGFAATTGGDLGRDFQAAVQLAAVKGAAGLPSLAGHCGRQLERQIHRQVSETAHHRSRVPAGPAAASRVRVLL</sequence>
<feature type="compositionally biased region" description="Low complexity" evidence="1">
    <location>
        <begin position="62"/>
        <end position="71"/>
    </location>
</feature>
<dbReference type="EMBL" id="HBUE01296098">
    <property type="protein sequence ID" value="CAG6576481.1"/>
    <property type="molecule type" value="Transcribed_RNA"/>
</dbReference>
<feature type="region of interest" description="Disordered" evidence="1">
    <location>
        <begin position="51"/>
        <end position="71"/>
    </location>
</feature>
<organism evidence="2">
    <name type="scientific">Culex pipiens</name>
    <name type="common">House mosquito</name>
    <dbReference type="NCBI Taxonomy" id="7175"/>
    <lineage>
        <taxon>Eukaryota</taxon>
        <taxon>Metazoa</taxon>
        <taxon>Ecdysozoa</taxon>
        <taxon>Arthropoda</taxon>
        <taxon>Hexapoda</taxon>
        <taxon>Insecta</taxon>
        <taxon>Pterygota</taxon>
        <taxon>Neoptera</taxon>
        <taxon>Endopterygota</taxon>
        <taxon>Diptera</taxon>
        <taxon>Nematocera</taxon>
        <taxon>Culicoidea</taxon>
        <taxon>Culicidae</taxon>
        <taxon>Culicinae</taxon>
        <taxon>Culicini</taxon>
        <taxon>Culex</taxon>
        <taxon>Culex</taxon>
    </lineage>
</organism>
<dbReference type="EMBL" id="HBUE01190225">
    <property type="protein sequence ID" value="CAG6524793.1"/>
    <property type="molecule type" value="Transcribed_RNA"/>
</dbReference>
<dbReference type="AlphaFoldDB" id="A0A8D8GYG4"/>
<name>A0A8D8GYG4_CULPI</name>
<evidence type="ECO:0000256" key="1">
    <source>
        <dbReference type="SAM" id="MobiDB-lite"/>
    </source>
</evidence>
<protein>
    <submittedName>
        <fullName evidence="2">(northern house mosquito) hypothetical protein</fullName>
    </submittedName>
</protein>
<accession>A0A8D8GYG4</accession>
<dbReference type="EMBL" id="HBUE01064623">
    <property type="protein sequence ID" value="CAG6470148.1"/>
    <property type="molecule type" value="Transcribed_RNA"/>
</dbReference>